<dbReference type="RefSeq" id="WP_096251972.1">
    <property type="nucleotide sequence ID" value="NZ_JAJASF010000001.1"/>
</dbReference>
<dbReference type="AlphaFoldDB" id="A0A5B9ASN1"/>
<sequence length="78" mass="8828">MFLMNYDRVITHKSSSLVLTEKMMKQAADAFGVSVEDIREAIEKYWPTSTITKSKEGSHPLNGLEQRLKLLATKGKTK</sequence>
<reference evidence="1 2" key="2">
    <citation type="submission" date="2019-08" db="EMBL/GenBank/DDBJ databases">
        <authorList>
            <person name="Chen F.-J."/>
            <person name="Wu H.-C."/>
            <person name="Liao Y.-C."/>
            <person name="Kuo S.-C."/>
        </authorList>
    </citation>
    <scope>NUCLEOTIDE SEQUENCE [LARGE SCALE GENOMIC DNA]</scope>
    <source>
        <strain evidence="1 2">NCYU-26-73</strain>
    </source>
</reference>
<proteinExistence type="predicted"/>
<name>A0A5B9ASN1_ECOLX</name>
<evidence type="ECO:0000313" key="2">
    <source>
        <dbReference type="Proteomes" id="UP000321299"/>
    </source>
</evidence>
<accession>A0A5B9ASN1</accession>
<dbReference type="EMBL" id="CP042615">
    <property type="protein sequence ID" value="QED75638.1"/>
    <property type="molecule type" value="Genomic_DNA"/>
</dbReference>
<protein>
    <submittedName>
        <fullName evidence="1">Uncharacterized protein</fullName>
    </submittedName>
</protein>
<gene>
    <name evidence="1" type="ORF">FTV93_23320</name>
</gene>
<reference evidence="1 2" key="1">
    <citation type="submission" date="2019-08" db="EMBL/GenBank/DDBJ databases">
        <title>Plasmid- and chromosome-located mcr-3 in mcr-1-positive Escherichia coli from diseased swine, Taiwan.</title>
        <authorList>
            <person name="Hsu C.-Y."/>
            <person name="Huang W.-C."/>
            <person name="Lauderdale T.-L."/>
        </authorList>
    </citation>
    <scope>NUCLEOTIDE SEQUENCE [LARGE SCALE GENOMIC DNA]</scope>
    <source>
        <strain evidence="1 2">NCYU-26-73</strain>
    </source>
</reference>
<evidence type="ECO:0000313" key="1">
    <source>
        <dbReference type="EMBL" id="QED75638.1"/>
    </source>
</evidence>
<organism evidence="1 2">
    <name type="scientific">Escherichia coli</name>
    <dbReference type="NCBI Taxonomy" id="562"/>
    <lineage>
        <taxon>Bacteria</taxon>
        <taxon>Pseudomonadati</taxon>
        <taxon>Pseudomonadota</taxon>
        <taxon>Gammaproteobacteria</taxon>
        <taxon>Enterobacterales</taxon>
        <taxon>Enterobacteriaceae</taxon>
        <taxon>Escherichia</taxon>
    </lineage>
</organism>
<dbReference type="Proteomes" id="UP000321299">
    <property type="component" value="Chromosome"/>
</dbReference>